<reference evidence="8" key="1">
    <citation type="submission" date="2025-08" db="UniProtKB">
        <authorList>
            <consortium name="RefSeq"/>
        </authorList>
    </citation>
    <scope>IDENTIFICATION</scope>
</reference>
<feature type="region of interest" description="Disordered" evidence="4">
    <location>
        <begin position="1042"/>
        <end position="1062"/>
    </location>
</feature>
<feature type="compositionally biased region" description="Polar residues" evidence="4">
    <location>
        <begin position="921"/>
        <end position="941"/>
    </location>
</feature>
<dbReference type="PANTHER" id="PTHR24135">
    <property type="entry name" value="SH3 AND MULTIPLE ANKYRIN REPEAT DOMAINS PROTEIN"/>
    <property type="match status" value="1"/>
</dbReference>
<dbReference type="SMART" id="SM00326">
    <property type="entry name" value="SH3"/>
    <property type="match status" value="1"/>
</dbReference>
<dbReference type="SMART" id="SM00248">
    <property type="entry name" value="ANK"/>
    <property type="match status" value="3"/>
</dbReference>
<feature type="compositionally biased region" description="Low complexity" evidence="4">
    <location>
        <begin position="572"/>
        <end position="592"/>
    </location>
</feature>
<feature type="compositionally biased region" description="Low complexity" evidence="4">
    <location>
        <begin position="1164"/>
        <end position="1176"/>
    </location>
</feature>
<feature type="region of interest" description="Disordered" evidence="4">
    <location>
        <begin position="366"/>
        <end position="462"/>
    </location>
</feature>
<keyword evidence="1 3" id="KW-0728">SH3 domain</keyword>
<feature type="region of interest" description="Disordered" evidence="4">
    <location>
        <begin position="1736"/>
        <end position="1768"/>
    </location>
</feature>
<dbReference type="PANTHER" id="PTHR24135:SF28">
    <property type="entry name" value="LD13733P"/>
    <property type="match status" value="1"/>
</dbReference>
<feature type="region of interest" description="Disordered" evidence="4">
    <location>
        <begin position="1626"/>
        <end position="1675"/>
    </location>
</feature>
<dbReference type="InterPro" id="IPR036034">
    <property type="entry name" value="PDZ_sf"/>
</dbReference>
<dbReference type="GO" id="GO:0045211">
    <property type="term" value="C:postsynaptic membrane"/>
    <property type="evidence" value="ECO:0007669"/>
    <property type="project" value="TreeGrafter"/>
</dbReference>
<dbReference type="SUPFAM" id="SSF50156">
    <property type="entry name" value="PDZ domain-like"/>
    <property type="match status" value="1"/>
</dbReference>
<feature type="compositionally biased region" description="Basic and acidic residues" evidence="4">
    <location>
        <begin position="988"/>
        <end position="997"/>
    </location>
</feature>
<dbReference type="PROSITE" id="PS50088">
    <property type="entry name" value="ANK_REPEAT"/>
    <property type="match status" value="1"/>
</dbReference>
<feature type="compositionally biased region" description="Basic residues" evidence="4">
    <location>
        <begin position="372"/>
        <end position="386"/>
    </location>
</feature>
<feature type="compositionally biased region" description="Low complexity" evidence="4">
    <location>
        <begin position="1337"/>
        <end position="1350"/>
    </location>
</feature>
<feature type="compositionally biased region" description="Low complexity" evidence="4">
    <location>
        <begin position="1754"/>
        <end position="1768"/>
    </location>
</feature>
<dbReference type="SMART" id="SM00228">
    <property type="entry name" value="PDZ"/>
    <property type="match status" value="1"/>
</dbReference>
<dbReference type="Gene3D" id="3.10.20.90">
    <property type="entry name" value="Phosphatidylinositol 3-kinase Catalytic Subunit, Chain A, domain 1"/>
    <property type="match status" value="1"/>
</dbReference>
<keyword evidence="7" id="KW-1185">Reference proteome</keyword>
<feature type="compositionally biased region" description="Polar residues" evidence="4">
    <location>
        <begin position="1358"/>
        <end position="1368"/>
    </location>
</feature>
<dbReference type="InterPro" id="IPR001452">
    <property type="entry name" value="SH3_domain"/>
</dbReference>
<dbReference type="PROSITE" id="PS50002">
    <property type="entry name" value="SH3"/>
    <property type="match status" value="1"/>
</dbReference>
<dbReference type="RefSeq" id="XP_065719609.2">
    <property type="nucleotide sequence ID" value="XM_065863537.2"/>
</dbReference>
<proteinExistence type="predicted"/>
<feature type="compositionally biased region" description="Polar residues" evidence="4">
    <location>
        <begin position="768"/>
        <end position="783"/>
    </location>
</feature>
<evidence type="ECO:0000256" key="3">
    <source>
        <dbReference type="PROSITE-ProRule" id="PRU00192"/>
    </source>
</evidence>
<feature type="compositionally biased region" description="Polar residues" evidence="4">
    <location>
        <begin position="1308"/>
        <end position="1320"/>
    </location>
</feature>
<evidence type="ECO:0000259" key="5">
    <source>
        <dbReference type="PROSITE" id="PS50002"/>
    </source>
</evidence>
<evidence type="ECO:0000256" key="1">
    <source>
        <dbReference type="ARBA" id="ARBA00022443"/>
    </source>
</evidence>
<dbReference type="Gene3D" id="2.30.42.10">
    <property type="match status" value="1"/>
</dbReference>
<dbReference type="InterPro" id="IPR001478">
    <property type="entry name" value="PDZ"/>
</dbReference>
<feature type="repeat" description="ANK" evidence="2">
    <location>
        <begin position="197"/>
        <end position="229"/>
    </location>
</feature>
<feature type="compositionally biased region" description="Polar residues" evidence="4">
    <location>
        <begin position="631"/>
        <end position="640"/>
    </location>
</feature>
<dbReference type="SUPFAM" id="SSF48403">
    <property type="entry name" value="Ankyrin repeat"/>
    <property type="match status" value="1"/>
</dbReference>
<feature type="region of interest" description="Disordered" evidence="4">
    <location>
        <begin position="1274"/>
        <end position="1418"/>
    </location>
</feature>
<feature type="region of interest" description="Disordered" evidence="4">
    <location>
        <begin position="921"/>
        <end position="1006"/>
    </location>
</feature>
<dbReference type="Gene3D" id="1.25.40.20">
    <property type="entry name" value="Ankyrin repeat-containing domain"/>
    <property type="match status" value="1"/>
</dbReference>
<feature type="compositionally biased region" description="Polar residues" evidence="4">
    <location>
        <begin position="850"/>
        <end position="874"/>
    </location>
</feature>
<evidence type="ECO:0000259" key="6">
    <source>
        <dbReference type="PROSITE" id="PS50106"/>
    </source>
</evidence>
<dbReference type="Pfam" id="PF12796">
    <property type="entry name" value="Ank_2"/>
    <property type="match status" value="1"/>
</dbReference>
<evidence type="ECO:0000256" key="2">
    <source>
        <dbReference type="PROSITE-ProRule" id="PRU00023"/>
    </source>
</evidence>
<dbReference type="Gene3D" id="2.30.30.40">
    <property type="entry name" value="SH3 Domains"/>
    <property type="match status" value="1"/>
</dbReference>
<feature type="domain" description="PDZ" evidence="6">
    <location>
        <begin position="654"/>
        <end position="747"/>
    </location>
</feature>
<dbReference type="GO" id="GO:0035255">
    <property type="term" value="F:ionotropic glutamate receptor binding"/>
    <property type="evidence" value="ECO:0007669"/>
    <property type="project" value="TreeGrafter"/>
</dbReference>
<evidence type="ECO:0000256" key="4">
    <source>
        <dbReference type="SAM" id="MobiDB-lite"/>
    </source>
</evidence>
<feature type="compositionally biased region" description="Low complexity" evidence="4">
    <location>
        <begin position="411"/>
        <end position="427"/>
    </location>
</feature>
<feature type="compositionally biased region" description="Gly residues" evidence="4">
    <location>
        <begin position="793"/>
        <end position="804"/>
    </location>
</feature>
<feature type="compositionally biased region" description="Polar residues" evidence="4">
    <location>
        <begin position="593"/>
        <end position="610"/>
    </location>
</feature>
<dbReference type="GO" id="GO:0014069">
    <property type="term" value="C:postsynaptic density"/>
    <property type="evidence" value="ECO:0007669"/>
    <property type="project" value="TreeGrafter"/>
</dbReference>
<dbReference type="GeneID" id="108009307"/>
<dbReference type="GO" id="GO:0043197">
    <property type="term" value="C:dendritic spine"/>
    <property type="evidence" value="ECO:0007669"/>
    <property type="project" value="TreeGrafter"/>
</dbReference>
<dbReference type="InterPro" id="IPR002110">
    <property type="entry name" value="Ankyrin_rpt"/>
</dbReference>
<feature type="domain" description="SH3" evidence="5">
    <location>
        <begin position="469"/>
        <end position="530"/>
    </location>
</feature>
<feature type="compositionally biased region" description="Basic and acidic residues" evidence="4">
    <location>
        <begin position="840"/>
        <end position="849"/>
    </location>
</feature>
<dbReference type="PROSITE" id="PS50297">
    <property type="entry name" value="ANK_REP_REGION"/>
    <property type="match status" value="1"/>
</dbReference>
<feature type="compositionally biased region" description="Polar residues" evidence="4">
    <location>
        <begin position="1405"/>
        <end position="1414"/>
    </location>
</feature>
<dbReference type="InterPro" id="IPR041489">
    <property type="entry name" value="PDZ_6"/>
</dbReference>
<feature type="compositionally biased region" description="Low complexity" evidence="4">
    <location>
        <begin position="548"/>
        <end position="562"/>
    </location>
</feature>
<dbReference type="GO" id="GO:0030160">
    <property type="term" value="F:synaptic receptor adaptor activity"/>
    <property type="evidence" value="ECO:0007669"/>
    <property type="project" value="TreeGrafter"/>
</dbReference>
<feature type="region of interest" description="Disordered" evidence="4">
    <location>
        <begin position="543"/>
        <end position="641"/>
    </location>
</feature>
<feature type="compositionally biased region" description="Basic and acidic residues" evidence="4">
    <location>
        <begin position="1568"/>
        <end position="1577"/>
    </location>
</feature>
<feature type="compositionally biased region" description="Polar residues" evidence="4">
    <location>
        <begin position="1139"/>
        <end position="1154"/>
    </location>
</feature>
<feature type="region of interest" description="Disordered" evidence="4">
    <location>
        <begin position="1128"/>
        <end position="1261"/>
    </location>
</feature>
<feature type="region of interest" description="Disordered" evidence="4">
    <location>
        <begin position="763"/>
        <end position="874"/>
    </location>
</feature>
<dbReference type="CDD" id="cd17091">
    <property type="entry name" value="FERM_F0_SHANK"/>
    <property type="match status" value="1"/>
</dbReference>
<sequence>MSGPGAFDDEPPPEPRDGWLLVRIHVPELNVYKCLQFPSERLVWDVKQQVLASLPKVAFWFKELKESFNYGLFAPPANGKAGKFLDEERRLGDYPFNGPVGYLELKYKRRVYKMLTLDERQLKALHTRANLRRFLECINGGHVEKIAKMCAKGLDPNFHCSESGDTPLTVATGAKKPNKLLIALVNGGALLDYRTKDGTTALHRAVEHDSLEAVSTLLELGASPNYRDGRGITPLYISITRKCEAKITESLLHDHATLGIQDSQGWNEVHQVAVIAGNLELAEIIENYKSEDIVPFRGPPRYNPKRRSGIGWLSANGAAGAALLAAAGGGFGGALVGSNGAANGNNGNGAGGVGLMLSHQNHQQFLAGGHHQQQHLHHHQNHHQNHHQQLPHLHTLQLHGPPSPCPSEHMLGAYSSASSSLSEGSSGHRSHEDDISIVTDKSLGDTSDIISDSSGVGTNSDSAACSIGHPSTTVVCMEPYVGNTVGHIRLQPGDVIEVVGSTDCGLLEGYVRGTNQSGFFPADCVQEVSLRQKHITNVMTASTGMAPQQQQHAQQQQQHLQQIPASAAASYQGSPQLSLGGHSGSSSTLLQQPHQSPSLSVASNGSCQQPGESNNGGGGPGNGMSNRNNNHSVGQYSSATAPRIKKSAYNAPRSVVLHRAKRGFGFILRGAKASSQLMQLRPSERFPALQYLDDVDPGGVADMAGLRPGDFLLTINGEDVSSASHEQVVEMIRSAGALVNLTVVSPQFPHQMQASVQYLPSGARAGSQHLNSGPSTPQTSHRQCATLPRKMTGPGGGVGGGSSSGGSVRMAPMPPRRDPKTTLSVGRARAKSMVAGLENGGEKEDELPHTKSNSVESIATPTPVGNQTGPGTPVQLRTASIKARPTSSRITAAELEELFQRQQGEGSAANASRYATMMTSSRFQSGTDSGAATPPASNGSPMRSGPLVYGSVAEMKRKTARSKHGSGTLRGKPVATPTVGAGGAGGGRDLKRFHSTPDLHGPQLHGSASSIWQAAGKGHHSQDDVATLHASLQRLNSNQGELKQGGAVLPPPNHPPPPPPVGQVVKVETRSSVSEYESTISLQQKLKKRTENDAVTSAAIDGVQSSFNPSANAKIYASPQELRNVMAWKLRQAQEKPSQETSAGSQQPVSQYAAPTQMRPPPQQQQQQQQQPQQQPSTVLASHYAAPQVQVQVQQVQQQQPQQPAPQSPPAPPPPQAAPVPAQNGNGNVSASGGGTAPPIPEPDYSCSESDGEDENSILVARNTKLNEKIALFDVPETSGNSQASGSSSNSGSASISHSLSVEEIQRIRSNLKTSKSSPNGFAKKPEEEKPQEQQHKQQQSHQQPQQHLQPGEDECDNSSSGVSSEQEQMAMAAGVTQPVGGKPTDTIKKKPSVTIVEEPKTIPDQPSSNSGHTTKPMAKTTISIGGAASSVPTATLTVKQLVQQQHAPAIQQQQQQLGSKQPVTVANSNKFSQQNNITSNVMSPQVLGRIPNVHHHQQQQQQSSNPNQKLIATQQQILQQQQQQLAHQQHLQQILKAKAAAAGGASNTAALVAKHQQKLHKGTSSGHESEMEARSDLEDDDGDLSPSPPAKAFQRHNSLTRKQAAAIAMQRGATRTTAVSLMQLPPPLEADSDGEPSQLTLQRQQPHHPSQTHPHPHQLQQLQQQQLQQQQQQQPMAAHIVGMLPSGQLVAVASGAVAGVPGVGAAAVQPGNNNLQQLCTDNLVLAPPPQFCDCNDAKHAPQPHLPTSQYHPQQQQQQQHQQQQQLHQQQQLQQQLQQQQMLQMHQRLSGGAGAGAVGTLGRVRIVGAMPKANHHRLH</sequence>
<dbReference type="InterPro" id="IPR036770">
    <property type="entry name" value="Ankyrin_rpt-contain_sf"/>
</dbReference>
<organism evidence="7 8">
    <name type="scientific">Drosophila suzukii</name>
    <name type="common">Spotted-wing drosophila fruit fly</name>
    <dbReference type="NCBI Taxonomy" id="28584"/>
    <lineage>
        <taxon>Eukaryota</taxon>
        <taxon>Metazoa</taxon>
        <taxon>Ecdysozoa</taxon>
        <taxon>Arthropoda</taxon>
        <taxon>Hexapoda</taxon>
        <taxon>Insecta</taxon>
        <taxon>Pterygota</taxon>
        <taxon>Neoptera</taxon>
        <taxon>Endopterygota</taxon>
        <taxon>Diptera</taxon>
        <taxon>Brachycera</taxon>
        <taxon>Muscomorpha</taxon>
        <taxon>Ephydroidea</taxon>
        <taxon>Drosophilidae</taxon>
        <taxon>Drosophila</taxon>
        <taxon>Sophophora</taxon>
    </lineage>
</organism>
<dbReference type="SUPFAM" id="SSF50044">
    <property type="entry name" value="SH3-domain"/>
    <property type="match status" value="1"/>
</dbReference>
<evidence type="ECO:0000313" key="7">
    <source>
        <dbReference type="Proteomes" id="UP001652628"/>
    </source>
</evidence>
<feature type="compositionally biased region" description="Low complexity" evidence="4">
    <location>
        <begin position="1643"/>
        <end position="1675"/>
    </location>
</feature>
<accession>A0AB40D9M1</accession>
<protein>
    <submittedName>
        <fullName evidence="8">Protein shank isoform X6</fullName>
    </submittedName>
</protein>
<dbReference type="CDD" id="cd06746">
    <property type="entry name" value="PDZ_SHANK1_3-like"/>
    <property type="match status" value="1"/>
</dbReference>
<dbReference type="Proteomes" id="UP001652628">
    <property type="component" value="Chromosome 2R"/>
</dbReference>
<feature type="compositionally biased region" description="Low complexity" evidence="4">
    <location>
        <begin position="387"/>
        <end position="399"/>
    </location>
</feature>
<feature type="compositionally biased region" description="Pro residues" evidence="4">
    <location>
        <begin position="1049"/>
        <end position="1061"/>
    </location>
</feature>
<feature type="compositionally biased region" description="Low complexity" evidence="4">
    <location>
        <begin position="1279"/>
        <end position="1300"/>
    </location>
</feature>
<evidence type="ECO:0000313" key="8">
    <source>
        <dbReference type="RefSeq" id="XP_065719609.2"/>
    </source>
</evidence>
<dbReference type="Pfam" id="PF17820">
    <property type="entry name" value="PDZ_6"/>
    <property type="match status" value="1"/>
</dbReference>
<feature type="region of interest" description="Disordered" evidence="4">
    <location>
        <begin position="1553"/>
        <end position="1612"/>
    </location>
</feature>
<dbReference type="InterPro" id="IPR036028">
    <property type="entry name" value="SH3-like_dom_sf"/>
</dbReference>
<feature type="compositionally biased region" description="Low complexity" evidence="4">
    <location>
        <begin position="1219"/>
        <end position="1231"/>
    </location>
</feature>
<dbReference type="Pfam" id="PF07653">
    <property type="entry name" value="SH3_2"/>
    <property type="match status" value="1"/>
</dbReference>
<feature type="compositionally biased region" description="Basic and acidic residues" evidence="4">
    <location>
        <begin position="1324"/>
        <end position="1336"/>
    </location>
</feature>
<keyword evidence="2" id="KW-0040">ANK repeat</keyword>
<dbReference type="PROSITE" id="PS50106">
    <property type="entry name" value="PDZ"/>
    <property type="match status" value="1"/>
</dbReference>
<name>A0AB40D9M1_DROSZ</name>
<feature type="compositionally biased region" description="Low complexity" evidence="4">
    <location>
        <begin position="1185"/>
        <end position="1202"/>
    </location>
</feature>
<dbReference type="InterPro" id="IPR051569">
    <property type="entry name" value="SHANK"/>
</dbReference>
<feature type="compositionally biased region" description="Pro residues" evidence="4">
    <location>
        <begin position="1203"/>
        <end position="1218"/>
    </location>
</feature>
<gene>
    <name evidence="8" type="primary">Prosap</name>
</gene>